<dbReference type="PROSITE" id="PS51379">
    <property type="entry name" value="4FE4S_FER_2"/>
    <property type="match status" value="2"/>
</dbReference>
<evidence type="ECO:0000313" key="10">
    <source>
        <dbReference type="EMBL" id="OCF48044.1"/>
    </source>
</evidence>
<keyword evidence="6" id="KW-0408">Iron</keyword>
<dbReference type="GO" id="GO:0032981">
    <property type="term" value="P:mitochondrial respiratory chain complex I assembly"/>
    <property type="evidence" value="ECO:0007669"/>
    <property type="project" value="TreeGrafter"/>
</dbReference>
<dbReference type="KEGG" id="kpin:30174280"/>
<reference evidence="11" key="4">
    <citation type="submission" date="2024-02" db="EMBL/GenBank/DDBJ databases">
        <title>Comparative genomics of Cryptococcus and Kwoniella reveals pathogenesis evolution and contrasting modes of karyotype evolution via chromosome fusion or intercentromeric recombination.</title>
        <authorList>
            <person name="Coelho M.A."/>
            <person name="David-Palma M."/>
            <person name="Shea T."/>
            <person name="Bowers K."/>
            <person name="McGinley-Smith S."/>
            <person name="Mohammad A.W."/>
            <person name="Gnirke A."/>
            <person name="Yurkov A.M."/>
            <person name="Nowrousian M."/>
            <person name="Sun S."/>
            <person name="Cuomo C.A."/>
            <person name="Heitman J."/>
        </authorList>
    </citation>
    <scope>NUCLEOTIDE SEQUENCE</scope>
    <source>
        <strain evidence="11">CBS 10737</strain>
    </source>
</reference>
<dbReference type="GeneID" id="30174280"/>
<dbReference type="InterPro" id="IPR017900">
    <property type="entry name" value="4Fe4S_Fe_S_CS"/>
</dbReference>
<dbReference type="GO" id="GO:0003954">
    <property type="term" value="F:NADH dehydrogenase activity"/>
    <property type="evidence" value="ECO:0007669"/>
    <property type="project" value="TreeGrafter"/>
</dbReference>
<dbReference type="AlphaFoldDB" id="A0A1B9HXQ3"/>
<evidence type="ECO:0000256" key="7">
    <source>
        <dbReference type="ARBA" id="ARBA00023014"/>
    </source>
</evidence>
<sequence>MTRNLIPLFRPILSSSSKSKSLPLTIRSIHSTSKILLATPVNGNGQGQGKNPFLPRNTGPRTITPGPIKSPNPRESTTVDSTSKGSRQDIGNIEQIGTSIGSDSYPDYSKGPSALDKASQLFFFTEIVRGMWIVLEQFFRPPYTIMYPFEKGPLSPRFRGEHALRRYPNGEERCIACKLCEAICPAQAITIESEAREDGSRRTTRYDLDMTKCIYCGFCQEACPVDAIVETQNAEYSTETREELLYNKEKLLANGDKAEAEIAANLQADHVGFSV</sequence>
<dbReference type="EMBL" id="KI894014">
    <property type="protein sequence ID" value="OCF48044.1"/>
    <property type="molecule type" value="Genomic_DNA"/>
</dbReference>
<evidence type="ECO:0000256" key="3">
    <source>
        <dbReference type="ARBA" id="ARBA00022485"/>
    </source>
</evidence>
<dbReference type="Pfam" id="PF12838">
    <property type="entry name" value="Fer4_7"/>
    <property type="match status" value="1"/>
</dbReference>
<dbReference type="GO" id="GO:0005739">
    <property type="term" value="C:mitochondrion"/>
    <property type="evidence" value="ECO:0007669"/>
    <property type="project" value="UniProtKB-ARBA"/>
</dbReference>
<dbReference type="GO" id="GO:0046872">
    <property type="term" value="F:metal ion binding"/>
    <property type="evidence" value="ECO:0007669"/>
    <property type="project" value="UniProtKB-KW"/>
</dbReference>
<evidence type="ECO:0000256" key="5">
    <source>
        <dbReference type="ARBA" id="ARBA00022967"/>
    </source>
</evidence>
<evidence type="ECO:0000256" key="6">
    <source>
        <dbReference type="ARBA" id="ARBA00023004"/>
    </source>
</evidence>
<dbReference type="NCBIfam" id="NF004539">
    <property type="entry name" value="PRK05888.1-5"/>
    <property type="match status" value="1"/>
</dbReference>
<dbReference type="SUPFAM" id="SSF54862">
    <property type="entry name" value="4Fe-4S ferredoxins"/>
    <property type="match status" value="1"/>
</dbReference>
<dbReference type="InterPro" id="IPR017896">
    <property type="entry name" value="4Fe4S_Fe-S-bd"/>
</dbReference>
<feature type="region of interest" description="Disordered" evidence="8">
    <location>
        <begin position="39"/>
        <end position="105"/>
    </location>
</feature>
<evidence type="ECO:0000256" key="2">
    <source>
        <dbReference type="ARBA" id="ARBA00010277"/>
    </source>
</evidence>
<comment type="cofactor">
    <cofactor evidence="1">
        <name>[4Fe-4S] cluster</name>
        <dbReference type="ChEBI" id="CHEBI:49883"/>
    </cofactor>
</comment>
<keyword evidence="12" id="KW-1185">Reference proteome</keyword>
<keyword evidence="4" id="KW-0479">Metal-binding</keyword>
<evidence type="ECO:0000313" key="12">
    <source>
        <dbReference type="Proteomes" id="UP000094020"/>
    </source>
</evidence>
<accession>A0A1B9HXQ3</accession>
<dbReference type="InterPro" id="IPR010226">
    <property type="entry name" value="NADH_quinone_OxRdtase_chainI"/>
</dbReference>
<keyword evidence="7" id="KW-0411">Iron-sulfur</keyword>
<dbReference type="NCBIfam" id="TIGR01971">
    <property type="entry name" value="NuoI"/>
    <property type="match status" value="1"/>
</dbReference>
<protein>
    <submittedName>
        <fullName evidence="10">NADH-ubiquinone oxidoreductase 23 kDa subunit, mitochondrial</fullName>
    </submittedName>
</protein>
<evidence type="ECO:0000256" key="1">
    <source>
        <dbReference type="ARBA" id="ARBA00001966"/>
    </source>
</evidence>
<dbReference type="PANTHER" id="PTHR10849:SF20">
    <property type="entry name" value="NADH DEHYDROGENASE [UBIQUINONE] IRON-SULFUR PROTEIN 8, MITOCHONDRIAL"/>
    <property type="match status" value="1"/>
</dbReference>
<comment type="similarity">
    <text evidence="2">Belongs to the complex I 23 kDa subunit family.</text>
</comment>
<dbReference type="GO" id="GO:0006120">
    <property type="term" value="P:mitochondrial electron transport, NADH to ubiquinone"/>
    <property type="evidence" value="ECO:0007669"/>
    <property type="project" value="TreeGrafter"/>
</dbReference>
<dbReference type="Proteomes" id="UP000094020">
    <property type="component" value="Chromosome 11"/>
</dbReference>
<dbReference type="RefSeq" id="XP_019009263.1">
    <property type="nucleotide sequence ID" value="XM_019157623.1"/>
</dbReference>
<proteinExistence type="inferred from homology"/>
<dbReference type="GO" id="GO:0016020">
    <property type="term" value="C:membrane"/>
    <property type="evidence" value="ECO:0007669"/>
    <property type="project" value="InterPro"/>
</dbReference>
<feature type="compositionally biased region" description="Polar residues" evidence="8">
    <location>
        <begin position="73"/>
        <end position="85"/>
    </location>
</feature>
<evidence type="ECO:0000256" key="8">
    <source>
        <dbReference type="SAM" id="MobiDB-lite"/>
    </source>
</evidence>
<keyword evidence="3" id="KW-0004">4Fe-4S</keyword>
<name>A0A1B9HXQ3_9TREE</name>
<dbReference type="FunFam" id="3.30.70.3270:FF:000001">
    <property type="entry name" value="NADH-quinone oxidoreductase subunit I 1"/>
    <property type="match status" value="1"/>
</dbReference>
<evidence type="ECO:0000313" key="11">
    <source>
        <dbReference type="EMBL" id="WWC73606.1"/>
    </source>
</evidence>
<organism evidence="10">
    <name type="scientific">Kwoniella pini CBS 10737</name>
    <dbReference type="NCBI Taxonomy" id="1296096"/>
    <lineage>
        <taxon>Eukaryota</taxon>
        <taxon>Fungi</taxon>
        <taxon>Dikarya</taxon>
        <taxon>Basidiomycota</taxon>
        <taxon>Agaricomycotina</taxon>
        <taxon>Tremellomycetes</taxon>
        <taxon>Tremellales</taxon>
        <taxon>Cryptococcaceae</taxon>
        <taxon>Kwoniella</taxon>
    </lineage>
</organism>
<reference evidence="11" key="2">
    <citation type="submission" date="2013-07" db="EMBL/GenBank/DDBJ databases">
        <authorList>
            <consortium name="The Broad Institute Genome Sequencing Platform"/>
            <person name="Cuomo C."/>
            <person name="Litvintseva A."/>
            <person name="Chen Y."/>
            <person name="Heitman J."/>
            <person name="Sun S."/>
            <person name="Springer D."/>
            <person name="Dromer F."/>
            <person name="Young S.K."/>
            <person name="Zeng Q."/>
            <person name="Gargeya S."/>
            <person name="Fitzgerald M."/>
            <person name="Abouelleil A."/>
            <person name="Alvarado L."/>
            <person name="Berlin A.M."/>
            <person name="Chapman S.B."/>
            <person name="Dewar J."/>
            <person name="Goldberg J."/>
            <person name="Griggs A."/>
            <person name="Gujja S."/>
            <person name="Hansen M."/>
            <person name="Howarth C."/>
            <person name="Imamovic A."/>
            <person name="Larimer J."/>
            <person name="McCowan C."/>
            <person name="Murphy C."/>
            <person name="Pearson M."/>
            <person name="Priest M."/>
            <person name="Roberts A."/>
            <person name="Saif S."/>
            <person name="Shea T."/>
            <person name="Sykes S."/>
            <person name="Wortman J."/>
            <person name="Nusbaum C."/>
            <person name="Birren B."/>
        </authorList>
    </citation>
    <scope>NUCLEOTIDE SEQUENCE</scope>
    <source>
        <strain evidence="11">CBS 10737</strain>
    </source>
</reference>
<dbReference type="PANTHER" id="PTHR10849">
    <property type="entry name" value="NADH DEHYDROGENASE UBIQUINONE IRON-SULFUR PROTEIN 8, MITOCHONDRIAL"/>
    <property type="match status" value="1"/>
</dbReference>
<dbReference type="GO" id="GO:0051539">
    <property type="term" value="F:4 iron, 4 sulfur cluster binding"/>
    <property type="evidence" value="ECO:0007669"/>
    <property type="project" value="UniProtKB-KW"/>
</dbReference>
<dbReference type="EMBL" id="CP144529">
    <property type="protein sequence ID" value="WWC73606.1"/>
    <property type="molecule type" value="Genomic_DNA"/>
</dbReference>
<dbReference type="STRING" id="1296096.A0A1B9HXQ3"/>
<dbReference type="HAMAP" id="MF_01351">
    <property type="entry name" value="NDH1_NuoI"/>
    <property type="match status" value="1"/>
</dbReference>
<feature type="domain" description="4Fe-4S ferredoxin-type" evidence="9">
    <location>
        <begin position="164"/>
        <end position="194"/>
    </location>
</feature>
<gene>
    <name evidence="10" type="ORF">I206_05911</name>
    <name evidence="11" type="ORF">I206_107578</name>
</gene>
<keyword evidence="5" id="KW-1278">Translocase</keyword>
<reference evidence="10" key="1">
    <citation type="submission" date="2013-07" db="EMBL/GenBank/DDBJ databases">
        <title>The Genome Sequence of Cryptococcus pinus CBS10737.</title>
        <authorList>
            <consortium name="The Broad Institute Genome Sequencing Platform"/>
            <person name="Cuomo C."/>
            <person name="Litvintseva A."/>
            <person name="Chen Y."/>
            <person name="Heitman J."/>
            <person name="Sun S."/>
            <person name="Springer D."/>
            <person name="Dromer F."/>
            <person name="Young S.K."/>
            <person name="Zeng Q."/>
            <person name="Gargeya S."/>
            <person name="Fitzgerald M."/>
            <person name="Abouelleil A."/>
            <person name="Alvarado L."/>
            <person name="Berlin A.M."/>
            <person name="Chapman S.B."/>
            <person name="Dewar J."/>
            <person name="Goldberg J."/>
            <person name="Griggs A."/>
            <person name="Gujja S."/>
            <person name="Hansen M."/>
            <person name="Howarth C."/>
            <person name="Imamovic A."/>
            <person name="Larimer J."/>
            <person name="McCowan C."/>
            <person name="Murphy C."/>
            <person name="Pearson M."/>
            <person name="Priest M."/>
            <person name="Roberts A."/>
            <person name="Saif S."/>
            <person name="Shea T."/>
            <person name="Sykes S."/>
            <person name="Wortman J."/>
            <person name="Nusbaum C."/>
            <person name="Birren B."/>
        </authorList>
    </citation>
    <scope>NUCLEOTIDE SEQUENCE [LARGE SCALE GENOMIC DNA]</scope>
    <source>
        <strain evidence="10">CBS 10737</strain>
    </source>
</reference>
<dbReference type="NCBIfam" id="NF004538">
    <property type="entry name" value="PRK05888.1-4"/>
    <property type="match status" value="1"/>
</dbReference>
<feature type="domain" description="4Fe-4S ferredoxin-type" evidence="9">
    <location>
        <begin position="204"/>
        <end position="233"/>
    </location>
</feature>
<reference evidence="10" key="3">
    <citation type="submission" date="2016-07" db="EMBL/GenBank/DDBJ databases">
        <title>Evolution of pathogenesis and genome organization in the Tremellales.</title>
        <authorList>
            <person name="Cuomo C."/>
            <person name="Litvintseva A."/>
            <person name="Heitman J."/>
            <person name="Chen Y."/>
            <person name="Sun S."/>
            <person name="Springer D."/>
            <person name="Dromer F."/>
            <person name="Young S."/>
            <person name="Zeng Q."/>
            <person name="Chapman S."/>
            <person name="Gujja S."/>
            <person name="Saif S."/>
            <person name="Birren B."/>
        </authorList>
    </citation>
    <scope>NUCLEOTIDE SEQUENCE</scope>
    <source>
        <strain evidence="10">CBS 10737</strain>
    </source>
</reference>
<dbReference type="OrthoDB" id="204405at2759"/>
<dbReference type="Gene3D" id="3.30.70.3270">
    <property type="match status" value="1"/>
</dbReference>
<evidence type="ECO:0000259" key="9">
    <source>
        <dbReference type="PROSITE" id="PS51379"/>
    </source>
</evidence>
<dbReference type="PROSITE" id="PS00198">
    <property type="entry name" value="4FE4S_FER_1"/>
    <property type="match status" value="2"/>
</dbReference>
<evidence type="ECO:0000256" key="4">
    <source>
        <dbReference type="ARBA" id="ARBA00022723"/>
    </source>
</evidence>